<dbReference type="EMBL" id="JBHSAF010000001">
    <property type="protein sequence ID" value="MFC3911849.1"/>
    <property type="molecule type" value="Genomic_DNA"/>
</dbReference>
<name>A0ABV8CIC5_9GAMM</name>
<proteinExistence type="predicted"/>
<gene>
    <name evidence="2" type="ORF">ACFOSS_00010</name>
</gene>
<sequence>MFKKTLMMVFAASALVMSGCASDGKTAAAGATAGAGGADVFGKEIYLRGEMNDWAALPEYKVVMVEKGVYKAKANLKVDWAPYKFKFADGAWTPGTNFGYAEVPGVFEIGKDPVVLNPNSKFEEVKVTPPTDGDYDFYIDIRGEKPVTYVKPAGQ</sequence>
<feature type="signal peptide" evidence="1">
    <location>
        <begin position="1"/>
        <end position="21"/>
    </location>
</feature>
<dbReference type="SUPFAM" id="SSF81296">
    <property type="entry name" value="E set domains"/>
    <property type="match status" value="1"/>
</dbReference>
<evidence type="ECO:0000313" key="2">
    <source>
        <dbReference type="EMBL" id="MFC3911849.1"/>
    </source>
</evidence>
<organism evidence="2 3">
    <name type="scientific">Pseudaeromonas sharmana</name>
    <dbReference type="NCBI Taxonomy" id="328412"/>
    <lineage>
        <taxon>Bacteria</taxon>
        <taxon>Pseudomonadati</taxon>
        <taxon>Pseudomonadota</taxon>
        <taxon>Gammaproteobacteria</taxon>
        <taxon>Aeromonadales</taxon>
        <taxon>Aeromonadaceae</taxon>
        <taxon>Pseudaeromonas</taxon>
    </lineage>
</organism>
<dbReference type="PROSITE" id="PS51257">
    <property type="entry name" value="PROKAR_LIPOPROTEIN"/>
    <property type="match status" value="1"/>
</dbReference>
<feature type="chain" id="PRO_5047381458" evidence="1">
    <location>
        <begin position="22"/>
        <end position="155"/>
    </location>
</feature>
<accession>A0ABV8CIC5</accession>
<evidence type="ECO:0000256" key="1">
    <source>
        <dbReference type="SAM" id="SignalP"/>
    </source>
</evidence>
<dbReference type="RefSeq" id="WP_377149600.1">
    <property type="nucleotide sequence ID" value="NZ_JBHSAF010000001.1"/>
</dbReference>
<protein>
    <submittedName>
        <fullName evidence="2">Pullulanase</fullName>
    </submittedName>
</protein>
<keyword evidence="3" id="KW-1185">Reference proteome</keyword>
<reference evidence="3" key="1">
    <citation type="journal article" date="2019" name="Int. J. Syst. Evol. Microbiol.">
        <title>The Global Catalogue of Microorganisms (GCM) 10K type strain sequencing project: providing services to taxonomists for standard genome sequencing and annotation.</title>
        <authorList>
            <consortium name="The Broad Institute Genomics Platform"/>
            <consortium name="The Broad Institute Genome Sequencing Center for Infectious Disease"/>
            <person name="Wu L."/>
            <person name="Ma J."/>
        </authorList>
    </citation>
    <scope>NUCLEOTIDE SEQUENCE [LARGE SCALE GENOMIC DNA]</scope>
    <source>
        <strain evidence="3">CCUG 54939</strain>
    </source>
</reference>
<evidence type="ECO:0000313" key="3">
    <source>
        <dbReference type="Proteomes" id="UP001595692"/>
    </source>
</evidence>
<dbReference type="InterPro" id="IPR014756">
    <property type="entry name" value="Ig_E-set"/>
</dbReference>
<comment type="caution">
    <text evidence="2">The sequence shown here is derived from an EMBL/GenBank/DDBJ whole genome shotgun (WGS) entry which is preliminary data.</text>
</comment>
<keyword evidence="1" id="KW-0732">Signal</keyword>
<dbReference type="Proteomes" id="UP001595692">
    <property type="component" value="Unassembled WGS sequence"/>
</dbReference>